<name>A0A3N4IRF7_9PEZI</name>
<proteinExistence type="predicted"/>
<dbReference type="AlphaFoldDB" id="A0A3N4IRF7"/>
<dbReference type="OrthoDB" id="10044727at2759"/>
<dbReference type="PANTHER" id="PTHR35871">
    <property type="entry name" value="EXPRESSED PROTEIN"/>
    <property type="match status" value="1"/>
</dbReference>
<dbReference type="PANTHER" id="PTHR35871:SF1">
    <property type="entry name" value="CXC1-LIKE CYSTEINE CLUSTER ASSOCIATED WITH KDZ TRANSPOSASES DOMAIN-CONTAINING PROTEIN"/>
    <property type="match status" value="1"/>
</dbReference>
<sequence>MGSDFLLPWARLSSQSLSVEKRKELGVPEYATFYFEYGKEAGHWEGKDLVKHLTEIVIPIAEVIYPGYQFLFLFDNSSSNHGLFASDALGASSMNLTSGGEQAFLREGYYTGADGIRYIQPMWNNPRGEREGL</sequence>
<dbReference type="STRING" id="1336337.A0A3N4IRF7"/>
<evidence type="ECO:0000313" key="2">
    <source>
        <dbReference type="Proteomes" id="UP000276215"/>
    </source>
</evidence>
<accession>A0A3N4IRF7</accession>
<evidence type="ECO:0000313" key="1">
    <source>
        <dbReference type="EMBL" id="RPA88753.1"/>
    </source>
</evidence>
<protein>
    <submittedName>
        <fullName evidence="1">Uncharacterized protein</fullName>
    </submittedName>
</protein>
<organism evidence="1 2">
    <name type="scientific">Choiromyces venosus 120613-1</name>
    <dbReference type="NCBI Taxonomy" id="1336337"/>
    <lineage>
        <taxon>Eukaryota</taxon>
        <taxon>Fungi</taxon>
        <taxon>Dikarya</taxon>
        <taxon>Ascomycota</taxon>
        <taxon>Pezizomycotina</taxon>
        <taxon>Pezizomycetes</taxon>
        <taxon>Pezizales</taxon>
        <taxon>Tuberaceae</taxon>
        <taxon>Choiromyces</taxon>
    </lineage>
</organism>
<keyword evidence="2" id="KW-1185">Reference proteome</keyword>
<gene>
    <name evidence="1" type="ORF">L873DRAFT_1903420</name>
</gene>
<dbReference type="Proteomes" id="UP000276215">
    <property type="component" value="Unassembled WGS sequence"/>
</dbReference>
<reference evidence="1 2" key="1">
    <citation type="journal article" date="2018" name="Nat. Ecol. Evol.">
        <title>Pezizomycetes genomes reveal the molecular basis of ectomycorrhizal truffle lifestyle.</title>
        <authorList>
            <person name="Murat C."/>
            <person name="Payen T."/>
            <person name="Noel B."/>
            <person name="Kuo A."/>
            <person name="Morin E."/>
            <person name="Chen J."/>
            <person name="Kohler A."/>
            <person name="Krizsan K."/>
            <person name="Balestrini R."/>
            <person name="Da Silva C."/>
            <person name="Montanini B."/>
            <person name="Hainaut M."/>
            <person name="Levati E."/>
            <person name="Barry K.W."/>
            <person name="Belfiori B."/>
            <person name="Cichocki N."/>
            <person name="Clum A."/>
            <person name="Dockter R.B."/>
            <person name="Fauchery L."/>
            <person name="Guy J."/>
            <person name="Iotti M."/>
            <person name="Le Tacon F."/>
            <person name="Lindquist E.A."/>
            <person name="Lipzen A."/>
            <person name="Malagnac F."/>
            <person name="Mello A."/>
            <person name="Molinier V."/>
            <person name="Miyauchi S."/>
            <person name="Poulain J."/>
            <person name="Riccioni C."/>
            <person name="Rubini A."/>
            <person name="Sitrit Y."/>
            <person name="Splivallo R."/>
            <person name="Traeger S."/>
            <person name="Wang M."/>
            <person name="Zifcakova L."/>
            <person name="Wipf D."/>
            <person name="Zambonelli A."/>
            <person name="Paolocci F."/>
            <person name="Nowrousian M."/>
            <person name="Ottonello S."/>
            <person name="Baldrian P."/>
            <person name="Spatafora J.W."/>
            <person name="Henrissat B."/>
            <person name="Nagy L.G."/>
            <person name="Aury J.M."/>
            <person name="Wincker P."/>
            <person name="Grigoriev I.V."/>
            <person name="Bonfante P."/>
            <person name="Martin F.M."/>
        </authorList>
    </citation>
    <scope>NUCLEOTIDE SEQUENCE [LARGE SCALE GENOMIC DNA]</scope>
    <source>
        <strain evidence="1 2">120613-1</strain>
    </source>
</reference>
<dbReference type="EMBL" id="ML120687">
    <property type="protein sequence ID" value="RPA88753.1"/>
    <property type="molecule type" value="Genomic_DNA"/>
</dbReference>